<gene>
    <name evidence="1" type="ORF">FWJ32_12245</name>
</gene>
<dbReference type="AlphaFoldDB" id="A0A5D8Q9D2"/>
<dbReference type="RefSeq" id="WP_149546252.1">
    <property type="nucleotide sequence ID" value="NZ_VTPS01000025.1"/>
</dbReference>
<dbReference type="EMBL" id="VTPS01000025">
    <property type="protein sequence ID" value="TZE80719.1"/>
    <property type="molecule type" value="Genomic_DNA"/>
</dbReference>
<proteinExistence type="predicted"/>
<organism evidence="1 2">
    <name type="scientific">Calorimonas adulescens</name>
    <dbReference type="NCBI Taxonomy" id="2606906"/>
    <lineage>
        <taxon>Bacteria</taxon>
        <taxon>Bacillati</taxon>
        <taxon>Bacillota</taxon>
        <taxon>Clostridia</taxon>
        <taxon>Thermoanaerobacterales</taxon>
        <taxon>Thermoanaerobacteraceae</taxon>
        <taxon>Calorimonas</taxon>
    </lineage>
</organism>
<sequence length="151" mass="17864">MRATNLIKRRPSLYNEEFEKLIDTVREVLNILSELHDKKEIFTGDLERILRVMTNITGYLYDKYGKYRKADEEVKTMVTNLYNPVVREEGIKEGIRKGKISDIENAIRVKFDRLPEDLKEKIENIKNEEKLNELLITVIKSDSIDEVYKKI</sequence>
<comment type="caution">
    <text evidence="1">The sequence shown here is derived from an EMBL/GenBank/DDBJ whole genome shotgun (WGS) entry which is preliminary data.</text>
</comment>
<keyword evidence="2" id="KW-1185">Reference proteome</keyword>
<evidence type="ECO:0000313" key="2">
    <source>
        <dbReference type="Proteomes" id="UP000322976"/>
    </source>
</evidence>
<evidence type="ECO:0008006" key="3">
    <source>
        <dbReference type="Google" id="ProtNLM"/>
    </source>
</evidence>
<evidence type="ECO:0000313" key="1">
    <source>
        <dbReference type="EMBL" id="TZE80719.1"/>
    </source>
</evidence>
<reference evidence="1 2" key="1">
    <citation type="submission" date="2019-08" db="EMBL/GenBank/DDBJ databases">
        <title>Calorimonas adulescens gen. nov., sp. nov., an anaerobic thermophilic bacterium from Sakhalin hot spring.</title>
        <authorList>
            <person name="Khomyakova M.A."/>
            <person name="Merkel A.Y."/>
            <person name="Novikov A."/>
            <person name="Bonch-Osmolovskaya E.A."/>
            <person name="Slobodkin A.I."/>
        </authorList>
    </citation>
    <scope>NUCLEOTIDE SEQUENCE [LARGE SCALE GENOMIC DNA]</scope>
    <source>
        <strain evidence="1 2">A05MB</strain>
    </source>
</reference>
<dbReference type="Proteomes" id="UP000322976">
    <property type="component" value="Unassembled WGS sequence"/>
</dbReference>
<protein>
    <recommendedName>
        <fullName evidence="3">DUF4351 domain-containing protein</fullName>
    </recommendedName>
</protein>
<name>A0A5D8Q9D2_9THEO</name>
<accession>A0A5D8Q9D2</accession>